<dbReference type="GO" id="GO:0003730">
    <property type="term" value="F:mRNA 3'-UTR binding"/>
    <property type="evidence" value="ECO:0007669"/>
    <property type="project" value="EnsemblFungi"/>
</dbReference>
<evidence type="ECO:0000313" key="3">
    <source>
        <dbReference type="Proteomes" id="UP000190274"/>
    </source>
</evidence>
<dbReference type="OrthoDB" id="306690at2759"/>
<name>A0A1G4IT93_9SACH</name>
<dbReference type="GO" id="GO:0061157">
    <property type="term" value="P:mRNA destabilization"/>
    <property type="evidence" value="ECO:0007669"/>
    <property type="project" value="TreeGrafter"/>
</dbReference>
<proteinExistence type="predicted"/>
<protein>
    <submittedName>
        <fullName evidence="2">LADA_0B03664g1_1</fullName>
    </submittedName>
</protein>
<organism evidence="2 3">
    <name type="scientific">Lachancea dasiensis</name>
    <dbReference type="NCBI Taxonomy" id="1072105"/>
    <lineage>
        <taxon>Eukaryota</taxon>
        <taxon>Fungi</taxon>
        <taxon>Dikarya</taxon>
        <taxon>Ascomycota</taxon>
        <taxon>Saccharomycotina</taxon>
        <taxon>Saccharomycetes</taxon>
        <taxon>Saccharomycetales</taxon>
        <taxon>Saccharomycetaceae</taxon>
        <taxon>Lachancea</taxon>
    </lineage>
</organism>
<feature type="domain" description="YTH" evidence="1">
    <location>
        <begin position="114"/>
        <end position="248"/>
    </location>
</feature>
<dbReference type="PANTHER" id="PTHR12357:SF89">
    <property type="entry name" value="YTH DOMAIN-CONTAINING FAMILY PROTEIN"/>
    <property type="match status" value="1"/>
</dbReference>
<dbReference type="CDD" id="cd21134">
    <property type="entry name" value="YTH"/>
    <property type="match status" value="1"/>
</dbReference>
<sequence length="265" mass="29995">MFNMFGCQIREPSIHSGFEKAAANSSRTIEDSLKELETFFSCNKVDIRKTDADVSPSGGSTSNTQFNHNNLDTTYCELPLNSRESDQTDATNVIWPHSVSLVPRPQNIRVADGSRYFVIKSSRAEHINISMINGVWSSTELGNRRLSQAFRTRPIGARIFLFFSVNGSGCFCGLAEMVGDLRESDVDLWTEKKRFKRVFSVDWLIQQELPNSKVRHLRNSLNEMKSVTHSRDTQEVPMEIGQPIVQIFEDFVKLTSVCQYKGVGN</sequence>
<dbReference type="GO" id="GO:1990247">
    <property type="term" value="F:N6-methyladenosine-containing RNA reader activity"/>
    <property type="evidence" value="ECO:0007669"/>
    <property type="project" value="EnsemblFungi"/>
</dbReference>
<keyword evidence="3" id="KW-1185">Reference proteome</keyword>
<dbReference type="PANTHER" id="PTHR12357">
    <property type="entry name" value="YTH YT521-B HOMOLOGY DOMAIN-CONTAINING"/>
    <property type="match status" value="1"/>
</dbReference>
<evidence type="ECO:0000313" key="2">
    <source>
        <dbReference type="EMBL" id="SCU79864.1"/>
    </source>
</evidence>
<evidence type="ECO:0000259" key="1">
    <source>
        <dbReference type="PROSITE" id="PS50882"/>
    </source>
</evidence>
<dbReference type="InterPro" id="IPR007275">
    <property type="entry name" value="YTH_domain"/>
</dbReference>
<dbReference type="InterPro" id="IPR045168">
    <property type="entry name" value="YTH_prot"/>
</dbReference>
<dbReference type="STRING" id="1266660.A0A1G4IT93"/>
<gene>
    <name evidence="2" type="ORF">LADA_0B03664G</name>
</gene>
<dbReference type="AlphaFoldDB" id="A0A1G4IT93"/>
<dbReference type="EMBL" id="LT598456">
    <property type="protein sequence ID" value="SCU79864.1"/>
    <property type="molecule type" value="Genomic_DNA"/>
</dbReference>
<dbReference type="PROSITE" id="PS50882">
    <property type="entry name" value="YTH"/>
    <property type="match status" value="1"/>
</dbReference>
<dbReference type="Pfam" id="PF04146">
    <property type="entry name" value="YTH"/>
    <property type="match status" value="1"/>
</dbReference>
<reference evidence="3" key="1">
    <citation type="submission" date="2016-03" db="EMBL/GenBank/DDBJ databases">
        <authorList>
            <person name="Devillers H."/>
        </authorList>
    </citation>
    <scope>NUCLEOTIDE SEQUENCE [LARGE SCALE GENOMIC DNA]</scope>
</reference>
<accession>A0A1G4IT93</accession>
<dbReference type="Gene3D" id="3.10.590.10">
    <property type="entry name" value="ph1033 like domains"/>
    <property type="match status" value="1"/>
</dbReference>
<dbReference type="GO" id="GO:0005737">
    <property type="term" value="C:cytoplasm"/>
    <property type="evidence" value="ECO:0007669"/>
    <property type="project" value="EnsemblFungi"/>
</dbReference>
<dbReference type="Proteomes" id="UP000190274">
    <property type="component" value="Chromosome B"/>
</dbReference>
<dbReference type="GO" id="GO:0019220">
    <property type="term" value="P:regulation of phosphate metabolic process"/>
    <property type="evidence" value="ECO:0007669"/>
    <property type="project" value="EnsemblFungi"/>
</dbReference>